<dbReference type="Proteomes" id="UP000233742">
    <property type="component" value="Chromosome"/>
</dbReference>
<evidence type="ECO:0000256" key="4">
    <source>
        <dbReference type="ARBA" id="ARBA00022519"/>
    </source>
</evidence>
<keyword evidence="4 9" id="KW-0997">Cell inner membrane</keyword>
<evidence type="ECO:0000256" key="9">
    <source>
        <dbReference type="RuleBase" id="RU369079"/>
    </source>
</evidence>
<proteinExistence type="inferred from homology"/>
<keyword evidence="7 9" id="KW-0472">Membrane</keyword>
<keyword evidence="2 9" id="KW-0813">Transport</keyword>
<accession>A0A2K9EUV0</accession>
<dbReference type="GO" id="GO:0015740">
    <property type="term" value="P:C4-dicarboxylate transport"/>
    <property type="evidence" value="ECO:0007669"/>
    <property type="project" value="TreeGrafter"/>
</dbReference>
<keyword evidence="3" id="KW-1003">Cell membrane</keyword>
<feature type="transmembrane region" description="Helical" evidence="9">
    <location>
        <begin position="93"/>
        <end position="114"/>
    </location>
</feature>
<comment type="subunit">
    <text evidence="9">The complex comprises the extracytoplasmic solute receptor protein and the two transmembrane proteins.</text>
</comment>
<evidence type="ECO:0000256" key="3">
    <source>
        <dbReference type="ARBA" id="ARBA00022475"/>
    </source>
</evidence>
<dbReference type="GO" id="GO:0022857">
    <property type="term" value="F:transmembrane transporter activity"/>
    <property type="evidence" value="ECO:0007669"/>
    <property type="project" value="UniProtKB-UniRule"/>
</dbReference>
<dbReference type="OrthoDB" id="4964541at2"/>
<comment type="subcellular location">
    <subcellularLocation>
        <location evidence="1 9">Cell inner membrane</location>
        <topology evidence="1 9">Multi-pass membrane protein</topology>
    </subcellularLocation>
</comment>
<evidence type="ECO:0000259" key="10">
    <source>
        <dbReference type="Pfam" id="PF04290"/>
    </source>
</evidence>
<dbReference type="PANTHER" id="PTHR35011">
    <property type="entry name" value="2,3-DIKETO-L-GULONATE TRAP TRANSPORTER SMALL PERMEASE PROTEIN YIAM"/>
    <property type="match status" value="1"/>
</dbReference>
<evidence type="ECO:0000313" key="11">
    <source>
        <dbReference type="EMBL" id="AUH33024.1"/>
    </source>
</evidence>
<feature type="transmembrane region" description="Helical" evidence="9">
    <location>
        <begin position="12"/>
        <end position="35"/>
    </location>
</feature>
<feature type="domain" description="Tripartite ATP-independent periplasmic transporters DctQ component" evidence="10">
    <location>
        <begin position="31"/>
        <end position="157"/>
    </location>
</feature>
<evidence type="ECO:0000256" key="1">
    <source>
        <dbReference type="ARBA" id="ARBA00004429"/>
    </source>
</evidence>
<name>A0A2K9EUV0_9RHOB</name>
<evidence type="ECO:0000256" key="6">
    <source>
        <dbReference type="ARBA" id="ARBA00022989"/>
    </source>
</evidence>
<reference evidence="11 12" key="1">
    <citation type="submission" date="2017-12" db="EMBL/GenBank/DDBJ databases">
        <authorList>
            <person name="Hurst M.R.H."/>
        </authorList>
    </citation>
    <scope>NUCLEOTIDE SEQUENCE [LARGE SCALE GENOMIC DNA]</scope>
    <source>
        <strain evidence="11 12">BM15</strain>
    </source>
</reference>
<protein>
    <recommendedName>
        <fullName evidence="9">TRAP transporter small permease protein</fullName>
    </recommendedName>
</protein>
<evidence type="ECO:0000256" key="7">
    <source>
        <dbReference type="ARBA" id="ARBA00023136"/>
    </source>
</evidence>
<evidence type="ECO:0000313" key="12">
    <source>
        <dbReference type="Proteomes" id="UP000233742"/>
    </source>
</evidence>
<dbReference type="Pfam" id="PF04290">
    <property type="entry name" value="DctQ"/>
    <property type="match status" value="1"/>
</dbReference>
<comment type="function">
    <text evidence="9">Part of the tripartite ATP-independent periplasmic (TRAP) transport system.</text>
</comment>
<dbReference type="InterPro" id="IPR007387">
    <property type="entry name" value="TRAP_DctQ"/>
</dbReference>
<gene>
    <name evidence="11" type="ORF">CUV01_06110</name>
</gene>
<dbReference type="KEGG" id="paro:CUV01_06110"/>
<dbReference type="PANTHER" id="PTHR35011:SF2">
    <property type="entry name" value="2,3-DIKETO-L-GULONATE TRAP TRANSPORTER SMALL PERMEASE PROTEIN YIAM"/>
    <property type="match status" value="1"/>
</dbReference>
<dbReference type="InterPro" id="IPR055348">
    <property type="entry name" value="DctQ"/>
</dbReference>
<evidence type="ECO:0000256" key="5">
    <source>
        <dbReference type="ARBA" id="ARBA00022692"/>
    </source>
</evidence>
<keyword evidence="12" id="KW-1185">Reference proteome</keyword>
<feature type="transmembrane region" description="Helical" evidence="9">
    <location>
        <begin position="55"/>
        <end position="72"/>
    </location>
</feature>
<keyword evidence="5 9" id="KW-0812">Transmembrane</keyword>
<feature type="transmembrane region" description="Helical" evidence="9">
    <location>
        <begin position="134"/>
        <end position="153"/>
    </location>
</feature>
<dbReference type="RefSeq" id="WP_101459697.1">
    <property type="nucleotide sequence ID" value="NZ_CP025408.1"/>
</dbReference>
<dbReference type="GO" id="GO:0005886">
    <property type="term" value="C:plasma membrane"/>
    <property type="evidence" value="ECO:0007669"/>
    <property type="project" value="UniProtKB-SubCell"/>
</dbReference>
<comment type="similarity">
    <text evidence="8 9">Belongs to the TRAP transporter small permease family.</text>
</comment>
<dbReference type="EMBL" id="CP025408">
    <property type="protein sequence ID" value="AUH33024.1"/>
    <property type="molecule type" value="Genomic_DNA"/>
</dbReference>
<evidence type="ECO:0000256" key="2">
    <source>
        <dbReference type="ARBA" id="ARBA00022448"/>
    </source>
</evidence>
<evidence type="ECO:0000256" key="8">
    <source>
        <dbReference type="ARBA" id="ARBA00038436"/>
    </source>
</evidence>
<organism evidence="11 12">
    <name type="scientific">Paracoccus tegillarcae</name>
    <dbReference type="NCBI Taxonomy" id="1529068"/>
    <lineage>
        <taxon>Bacteria</taxon>
        <taxon>Pseudomonadati</taxon>
        <taxon>Pseudomonadota</taxon>
        <taxon>Alphaproteobacteria</taxon>
        <taxon>Rhodobacterales</taxon>
        <taxon>Paracoccaceae</taxon>
        <taxon>Paracoccus</taxon>
    </lineage>
</organism>
<sequence length="177" mass="19680">MKPAWRGRLALALDWLNWLAALACHILLVAITVVTVLQVALRFLFNNPTSWSEEIALLFLIWFGLLAVAVGIRRHEHVAIAFLRDLLPRPIAVFLDYLAQLAMAVFMFSVMYYGQDLIDLTGIQVLPASGWPKSLLYFPALVGGLLGVVNALGNMILRDVAMPEQDDLDHPEAHHVG</sequence>
<dbReference type="AlphaFoldDB" id="A0A2K9EUV0"/>
<keyword evidence="6 9" id="KW-1133">Transmembrane helix</keyword>